<sequence>MTSGASRIRRRLARLLAACALGASLLAGCSNSGEGVRDEGPSRLPAALNVTTHH</sequence>
<proteinExistence type="predicted"/>
<evidence type="ECO:0000256" key="2">
    <source>
        <dbReference type="SAM" id="SignalP"/>
    </source>
</evidence>
<feature type="chain" id="PRO_5046242612" evidence="2">
    <location>
        <begin position="28"/>
        <end position="54"/>
    </location>
</feature>
<reference evidence="4" key="1">
    <citation type="journal article" date="2019" name="Int. J. Syst. Evol. Microbiol.">
        <title>The Global Catalogue of Microorganisms (GCM) 10K type strain sequencing project: providing services to taxonomists for standard genome sequencing and annotation.</title>
        <authorList>
            <consortium name="The Broad Institute Genomics Platform"/>
            <consortium name="The Broad Institute Genome Sequencing Center for Infectious Disease"/>
            <person name="Wu L."/>
            <person name="Ma J."/>
        </authorList>
    </citation>
    <scope>NUCLEOTIDE SEQUENCE [LARGE SCALE GENOMIC DNA]</scope>
    <source>
        <strain evidence="4">JCM 9918</strain>
    </source>
</reference>
<evidence type="ECO:0000313" key="4">
    <source>
        <dbReference type="Proteomes" id="UP001596112"/>
    </source>
</evidence>
<accession>A0ABW1BBK7</accession>
<dbReference type="PROSITE" id="PS51257">
    <property type="entry name" value="PROKAR_LIPOPROTEIN"/>
    <property type="match status" value="1"/>
</dbReference>
<dbReference type="RefSeq" id="WP_159770292.1">
    <property type="nucleotide sequence ID" value="NZ_JAQOSL010000003.1"/>
</dbReference>
<organism evidence="3 4">
    <name type="scientific">Streptomyces heilongjiangensis</name>
    <dbReference type="NCBI Taxonomy" id="945052"/>
    <lineage>
        <taxon>Bacteria</taxon>
        <taxon>Bacillati</taxon>
        <taxon>Actinomycetota</taxon>
        <taxon>Actinomycetes</taxon>
        <taxon>Kitasatosporales</taxon>
        <taxon>Streptomycetaceae</taxon>
        <taxon>Streptomyces</taxon>
    </lineage>
</organism>
<dbReference type="EMBL" id="JBHSNZ010000014">
    <property type="protein sequence ID" value="MFC5810108.1"/>
    <property type="molecule type" value="Genomic_DNA"/>
</dbReference>
<evidence type="ECO:0000313" key="3">
    <source>
        <dbReference type="EMBL" id="MFC5810108.1"/>
    </source>
</evidence>
<protein>
    <submittedName>
        <fullName evidence="3">Uncharacterized protein</fullName>
    </submittedName>
</protein>
<keyword evidence="2" id="KW-0732">Signal</keyword>
<comment type="caution">
    <text evidence="3">The sequence shown here is derived from an EMBL/GenBank/DDBJ whole genome shotgun (WGS) entry which is preliminary data.</text>
</comment>
<name>A0ABW1BBK7_9ACTN</name>
<dbReference type="Proteomes" id="UP001596112">
    <property type="component" value="Unassembled WGS sequence"/>
</dbReference>
<keyword evidence="4" id="KW-1185">Reference proteome</keyword>
<feature type="region of interest" description="Disordered" evidence="1">
    <location>
        <begin position="31"/>
        <end position="54"/>
    </location>
</feature>
<feature type="signal peptide" evidence="2">
    <location>
        <begin position="1"/>
        <end position="27"/>
    </location>
</feature>
<gene>
    <name evidence="3" type="ORF">ACFQGO_21825</name>
</gene>
<evidence type="ECO:0000256" key="1">
    <source>
        <dbReference type="SAM" id="MobiDB-lite"/>
    </source>
</evidence>